<comment type="caution">
    <text evidence="2">The sequence shown here is derived from an EMBL/GenBank/DDBJ whole genome shotgun (WGS) entry which is preliminary data.</text>
</comment>
<keyword evidence="1" id="KW-1133">Transmembrane helix</keyword>
<feature type="transmembrane region" description="Helical" evidence="1">
    <location>
        <begin position="167"/>
        <end position="190"/>
    </location>
</feature>
<feature type="transmembrane region" description="Helical" evidence="1">
    <location>
        <begin position="16"/>
        <end position="34"/>
    </location>
</feature>
<protein>
    <recommendedName>
        <fullName evidence="4">ABC transporter permease</fullName>
    </recommendedName>
</protein>
<dbReference type="Proteomes" id="UP001519288">
    <property type="component" value="Unassembled WGS sequence"/>
</dbReference>
<accession>A0ABS4JGH3</accession>
<keyword evidence="1" id="KW-0812">Transmembrane</keyword>
<evidence type="ECO:0000313" key="2">
    <source>
        <dbReference type="EMBL" id="MBP2000812.1"/>
    </source>
</evidence>
<name>A0ABS4JGH3_9BACL</name>
<gene>
    <name evidence="2" type="ORF">J2Z69_001843</name>
</gene>
<evidence type="ECO:0008006" key="4">
    <source>
        <dbReference type="Google" id="ProtNLM"/>
    </source>
</evidence>
<dbReference type="RefSeq" id="WP_209861281.1">
    <property type="nucleotide sequence ID" value="NZ_JAGGLD010000002.1"/>
</dbReference>
<proteinExistence type="predicted"/>
<feature type="transmembrane region" description="Helical" evidence="1">
    <location>
        <begin position="54"/>
        <end position="73"/>
    </location>
</feature>
<feature type="transmembrane region" description="Helical" evidence="1">
    <location>
        <begin position="94"/>
        <end position="123"/>
    </location>
</feature>
<keyword evidence="3" id="KW-1185">Reference proteome</keyword>
<reference evidence="2 3" key="1">
    <citation type="submission" date="2021-03" db="EMBL/GenBank/DDBJ databases">
        <title>Genomic Encyclopedia of Type Strains, Phase IV (KMG-IV): sequencing the most valuable type-strain genomes for metagenomic binning, comparative biology and taxonomic classification.</title>
        <authorList>
            <person name="Goeker M."/>
        </authorList>
    </citation>
    <scope>NUCLEOTIDE SEQUENCE [LARGE SCALE GENOMIC DNA]</scope>
    <source>
        <strain evidence="2 3">DSM 26806</strain>
    </source>
</reference>
<organism evidence="2 3">
    <name type="scientific">Paenibacillus shirakamiensis</name>
    <dbReference type="NCBI Taxonomy" id="1265935"/>
    <lineage>
        <taxon>Bacteria</taxon>
        <taxon>Bacillati</taxon>
        <taxon>Bacillota</taxon>
        <taxon>Bacilli</taxon>
        <taxon>Bacillales</taxon>
        <taxon>Paenibacillaceae</taxon>
        <taxon>Paenibacillus</taxon>
    </lineage>
</organism>
<feature type="transmembrane region" description="Helical" evidence="1">
    <location>
        <begin position="202"/>
        <end position="220"/>
    </location>
</feature>
<keyword evidence="1" id="KW-0472">Membrane</keyword>
<evidence type="ECO:0000313" key="3">
    <source>
        <dbReference type="Proteomes" id="UP001519288"/>
    </source>
</evidence>
<feature type="transmembrane region" description="Helical" evidence="1">
    <location>
        <begin position="240"/>
        <end position="257"/>
    </location>
</feature>
<dbReference type="EMBL" id="JAGGLD010000002">
    <property type="protein sequence ID" value="MBP2000812.1"/>
    <property type="molecule type" value="Genomic_DNA"/>
</dbReference>
<sequence>MFGEVLFEVRKKLTPMFGLLWLLTLIAIISFAIYKSQHYILRDTLEYFSFVLNSALPIIFPIITVLVYVATFSGEVHHRFLVYTRMRRPILTTLYIKLLANIILTFLFFFSLIYICFLFAYYIEPHIGIAKYEPAGFGLTKDNIEADTYTRYTFTQLLQYGTITYSILYSFWVAMNAALYAGISFFLVLFIKNRFLALSLPFIIYVITIFTLISLDLEIYRLNYVIFPFDRVQDPLWKPFIPFIILLLILLCFLLYVKRNPSKVDSFS</sequence>
<evidence type="ECO:0000256" key="1">
    <source>
        <dbReference type="SAM" id="Phobius"/>
    </source>
</evidence>